<feature type="domain" description="RING-type" evidence="7">
    <location>
        <begin position="178"/>
        <end position="219"/>
    </location>
</feature>
<comment type="catalytic activity">
    <reaction evidence="1">
        <text>S-ubiquitinyl-[E2 ubiquitin-conjugating enzyme]-L-cysteine + [acceptor protein]-L-lysine = [E2 ubiquitin-conjugating enzyme]-L-cysteine + N(6)-ubiquitinyl-[acceptor protein]-L-lysine.</text>
        <dbReference type="EC" id="2.3.2.27"/>
    </reaction>
</comment>
<keyword evidence="5" id="KW-0862">Zinc</keyword>
<evidence type="ECO:0000256" key="2">
    <source>
        <dbReference type="ARBA" id="ARBA00012483"/>
    </source>
</evidence>
<evidence type="ECO:0000313" key="8">
    <source>
        <dbReference type="EMBL" id="KAK9039161.1"/>
    </source>
</evidence>
<evidence type="ECO:0000256" key="6">
    <source>
        <dbReference type="PROSITE-ProRule" id="PRU00175"/>
    </source>
</evidence>
<dbReference type="PROSITE" id="PS50089">
    <property type="entry name" value="ZF_RING_2"/>
    <property type="match status" value="1"/>
</dbReference>
<evidence type="ECO:0000259" key="7">
    <source>
        <dbReference type="PROSITE" id="PS50089"/>
    </source>
</evidence>
<evidence type="ECO:0000313" key="9">
    <source>
        <dbReference type="Proteomes" id="UP001396334"/>
    </source>
</evidence>
<evidence type="ECO:0000256" key="5">
    <source>
        <dbReference type="ARBA" id="ARBA00022833"/>
    </source>
</evidence>
<dbReference type="SUPFAM" id="SSF57850">
    <property type="entry name" value="RING/U-box"/>
    <property type="match status" value="1"/>
</dbReference>
<dbReference type="InterPro" id="IPR013083">
    <property type="entry name" value="Znf_RING/FYVE/PHD"/>
</dbReference>
<dbReference type="EC" id="2.3.2.27" evidence="2"/>
<name>A0ABR2TNW6_9ROSI</name>
<dbReference type="PANTHER" id="PTHR15710:SF59">
    <property type="entry name" value="E3 UBIQUITIN-PROTEIN LIGASE SDIR1-LIKE"/>
    <property type="match status" value="1"/>
</dbReference>
<dbReference type="Gene3D" id="3.30.40.10">
    <property type="entry name" value="Zinc/RING finger domain, C3HC4 (zinc finger)"/>
    <property type="match status" value="1"/>
</dbReference>
<accession>A0ABR2TNW6</accession>
<proteinExistence type="predicted"/>
<keyword evidence="9" id="KW-1185">Reference proteome</keyword>
<dbReference type="Pfam" id="PF13639">
    <property type="entry name" value="zf-RING_2"/>
    <property type="match status" value="1"/>
</dbReference>
<evidence type="ECO:0000256" key="4">
    <source>
        <dbReference type="ARBA" id="ARBA00022771"/>
    </source>
</evidence>
<protein>
    <recommendedName>
        <fullName evidence="2">RING-type E3 ubiquitin transferase</fullName>
        <ecNumber evidence="2">2.3.2.27</ecNumber>
    </recommendedName>
</protein>
<evidence type="ECO:0000256" key="1">
    <source>
        <dbReference type="ARBA" id="ARBA00000900"/>
    </source>
</evidence>
<dbReference type="EMBL" id="JBBPBN010000005">
    <property type="protein sequence ID" value="KAK9039161.1"/>
    <property type="molecule type" value="Genomic_DNA"/>
</dbReference>
<evidence type="ECO:0000256" key="3">
    <source>
        <dbReference type="ARBA" id="ARBA00022723"/>
    </source>
</evidence>
<comment type="caution">
    <text evidence="8">The sequence shown here is derived from an EMBL/GenBank/DDBJ whole genome shotgun (WGS) entry which is preliminary data.</text>
</comment>
<dbReference type="Proteomes" id="UP001396334">
    <property type="component" value="Unassembled WGS sequence"/>
</dbReference>
<reference evidence="8 9" key="1">
    <citation type="journal article" date="2024" name="G3 (Bethesda)">
        <title>Genome assembly of Hibiscus sabdariffa L. provides insights into metabolisms of medicinal natural products.</title>
        <authorList>
            <person name="Kim T."/>
        </authorList>
    </citation>
    <scope>NUCLEOTIDE SEQUENCE [LARGE SCALE GENOMIC DNA]</scope>
    <source>
        <strain evidence="8">TK-2024</strain>
        <tissue evidence="8">Old leaves</tissue>
    </source>
</reference>
<keyword evidence="3" id="KW-0479">Metal-binding</keyword>
<keyword evidence="4 6" id="KW-0863">Zinc-finger</keyword>
<dbReference type="SMART" id="SM00184">
    <property type="entry name" value="RING"/>
    <property type="match status" value="1"/>
</dbReference>
<organism evidence="8 9">
    <name type="scientific">Hibiscus sabdariffa</name>
    <name type="common">roselle</name>
    <dbReference type="NCBI Taxonomy" id="183260"/>
    <lineage>
        <taxon>Eukaryota</taxon>
        <taxon>Viridiplantae</taxon>
        <taxon>Streptophyta</taxon>
        <taxon>Embryophyta</taxon>
        <taxon>Tracheophyta</taxon>
        <taxon>Spermatophyta</taxon>
        <taxon>Magnoliopsida</taxon>
        <taxon>eudicotyledons</taxon>
        <taxon>Gunneridae</taxon>
        <taxon>Pentapetalae</taxon>
        <taxon>rosids</taxon>
        <taxon>malvids</taxon>
        <taxon>Malvales</taxon>
        <taxon>Malvaceae</taxon>
        <taxon>Malvoideae</taxon>
        <taxon>Hibiscus</taxon>
    </lineage>
</organism>
<sequence length="225" mass="25247">MEFKIVAHQSHPLQIMLHHRQIPTGSIQIVLTVNVSYITPIADNPFFSQKTLFLLLGRLQSPRCLHQILSPKLAEMGIDMSSDEYKGVLQDIIKCGFGTVHGMLDQGYYCHALQLHSNMFVEPMAMAMSDLESSMTGALAESGREFEDNNYGMLPANKVSVEKMVKRVIVEDGEKGDCMVCLDELGVGFYASRLPCSHIFHGDCIGKWLDQSHYCPICRFEMPTD</sequence>
<dbReference type="PANTHER" id="PTHR15710">
    <property type="entry name" value="E3 UBIQUITIN-PROTEIN LIGASE PRAJA"/>
    <property type="match status" value="1"/>
</dbReference>
<dbReference type="InterPro" id="IPR001841">
    <property type="entry name" value="Znf_RING"/>
</dbReference>
<gene>
    <name evidence="8" type="ORF">V6N11_023997</name>
</gene>